<feature type="compositionally biased region" description="Polar residues" evidence="1">
    <location>
        <begin position="1"/>
        <end position="22"/>
    </location>
</feature>
<dbReference type="Pfam" id="PF15974">
    <property type="entry name" value="Cadherin_tail"/>
    <property type="match status" value="1"/>
</dbReference>
<evidence type="ECO:0000256" key="1">
    <source>
        <dbReference type="SAM" id="MobiDB-lite"/>
    </source>
</evidence>
<sequence length="130" mass="14145">MLTSENSSSPQETESLNGQAQTKRQEEKPEAGEVSPPVGAGVNSNSWTFKFGPGNPKQGGPGELPDKFIIPGSPAIISIRQEPPNSQIDKSDFITFGKKEETKKKKKKKKGNKTQEKKEKGNSTTENSDQ</sequence>
<feature type="domain" description="Cadherin C-terminal catenin-binding" evidence="2">
    <location>
        <begin position="18"/>
        <end position="113"/>
    </location>
</feature>
<organism evidence="3 4">
    <name type="scientific">Limosa lapponica baueri</name>
    <dbReference type="NCBI Taxonomy" id="1758121"/>
    <lineage>
        <taxon>Eukaryota</taxon>
        <taxon>Metazoa</taxon>
        <taxon>Chordata</taxon>
        <taxon>Craniata</taxon>
        <taxon>Vertebrata</taxon>
        <taxon>Euteleostomi</taxon>
        <taxon>Archelosauria</taxon>
        <taxon>Archosauria</taxon>
        <taxon>Dinosauria</taxon>
        <taxon>Saurischia</taxon>
        <taxon>Theropoda</taxon>
        <taxon>Coelurosauria</taxon>
        <taxon>Aves</taxon>
        <taxon>Neognathae</taxon>
        <taxon>Neoaves</taxon>
        <taxon>Charadriiformes</taxon>
        <taxon>Scolopacidae</taxon>
        <taxon>Limosa</taxon>
    </lineage>
</organism>
<dbReference type="EMBL" id="KZ511486">
    <property type="protein sequence ID" value="PKU32311.1"/>
    <property type="molecule type" value="Genomic_DNA"/>
</dbReference>
<reference evidence="4" key="1">
    <citation type="submission" date="2017-11" db="EMBL/GenBank/DDBJ databases">
        <authorList>
            <person name="Lima N.C."/>
            <person name="Parody-Merino A.M."/>
            <person name="Battley P.F."/>
            <person name="Fidler A.E."/>
            <person name="Prosdocimi F."/>
        </authorList>
    </citation>
    <scope>NUCLEOTIDE SEQUENCE [LARGE SCALE GENOMIC DNA]</scope>
</reference>
<dbReference type="InterPro" id="IPR031904">
    <property type="entry name" value="Cadherin_CBD"/>
</dbReference>
<name>A0A2I0TES8_LIMLA</name>
<feature type="compositionally biased region" description="Basic and acidic residues" evidence="1">
    <location>
        <begin position="89"/>
        <end position="103"/>
    </location>
</feature>
<protein>
    <submittedName>
        <fullName evidence="3">Protocadherin alpha-c2</fullName>
    </submittedName>
</protein>
<evidence type="ECO:0000313" key="3">
    <source>
        <dbReference type="EMBL" id="PKU32311.1"/>
    </source>
</evidence>
<accession>A0A2I0TES8</accession>
<evidence type="ECO:0000313" key="4">
    <source>
        <dbReference type="Proteomes" id="UP000233556"/>
    </source>
</evidence>
<gene>
    <name evidence="3" type="ORF">llap_17385</name>
</gene>
<feature type="region of interest" description="Disordered" evidence="1">
    <location>
        <begin position="1"/>
        <end position="130"/>
    </location>
</feature>
<keyword evidence="4" id="KW-1185">Reference proteome</keyword>
<dbReference type="OrthoDB" id="6252479at2759"/>
<evidence type="ECO:0000259" key="2">
    <source>
        <dbReference type="Pfam" id="PF15974"/>
    </source>
</evidence>
<proteinExistence type="predicted"/>
<reference evidence="4" key="2">
    <citation type="submission" date="2017-12" db="EMBL/GenBank/DDBJ databases">
        <title>Genome sequence of the Bar-tailed Godwit (Limosa lapponica baueri).</title>
        <authorList>
            <person name="Lima N.C.B."/>
            <person name="Parody-Merino A.M."/>
            <person name="Battley P.F."/>
            <person name="Fidler A.E."/>
            <person name="Prosdocimi F."/>
        </authorList>
    </citation>
    <scope>NUCLEOTIDE SEQUENCE [LARGE SCALE GENOMIC DNA]</scope>
</reference>
<dbReference type="Proteomes" id="UP000233556">
    <property type="component" value="Unassembled WGS sequence"/>
</dbReference>
<dbReference type="AlphaFoldDB" id="A0A2I0TES8"/>